<dbReference type="InterPro" id="IPR015797">
    <property type="entry name" value="NUDIX_hydrolase-like_dom_sf"/>
</dbReference>
<reference evidence="5 6" key="1">
    <citation type="submission" date="2016-10" db="EMBL/GenBank/DDBJ databases">
        <authorList>
            <person name="de Groot N.N."/>
        </authorList>
    </citation>
    <scope>NUCLEOTIDE SEQUENCE [LARGE SCALE GENOMIC DNA]</scope>
    <source>
        <strain evidence="5 6">DSM 45610</strain>
    </source>
</reference>
<dbReference type="PANTHER" id="PTHR43046:SF2">
    <property type="entry name" value="8-OXO-DGTP DIPHOSPHATASE-RELATED"/>
    <property type="match status" value="1"/>
</dbReference>
<evidence type="ECO:0000256" key="2">
    <source>
        <dbReference type="ARBA" id="ARBA00022801"/>
    </source>
</evidence>
<dbReference type="InterPro" id="IPR000086">
    <property type="entry name" value="NUDIX_hydrolase_dom"/>
</dbReference>
<dbReference type="EMBL" id="FNNQ01000004">
    <property type="protein sequence ID" value="SDW57341.1"/>
    <property type="molecule type" value="Genomic_DNA"/>
</dbReference>
<evidence type="ECO:0000259" key="4">
    <source>
        <dbReference type="PROSITE" id="PS51462"/>
    </source>
</evidence>
<dbReference type="CDD" id="cd04677">
    <property type="entry name" value="NUDIX_Hydrolase"/>
    <property type="match status" value="1"/>
</dbReference>
<dbReference type="PRINTS" id="PR00502">
    <property type="entry name" value="NUDIXFAMILY"/>
</dbReference>
<evidence type="ECO:0000256" key="1">
    <source>
        <dbReference type="ARBA" id="ARBA00001946"/>
    </source>
</evidence>
<proteinExistence type="inferred from homology"/>
<dbReference type="PROSITE" id="PS00893">
    <property type="entry name" value="NUDIX_BOX"/>
    <property type="match status" value="1"/>
</dbReference>
<evidence type="ECO:0000313" key="6">
    <source>
        <dbReference type="Proteomes" id="UP000198534"/>
    </source>
</evidence>
<name>A0A1H2UMJ9_9BACL</name>
<dbReference type="InterPro" id="IPR020476">
    <property type="entry name" value="Nudix_hydrolase"/>
</dbReference>
<dbReference type="InterPro" id="IPR020084">
    <property type="entry name" value="NUDIX_hydrolase_CS"/>
</dbReference>
<dbReference type="OrthoDB" id="9787476at2"/>
<gene>
    <name evidence="5" type="ORF">SAMN05444487_104154</name>
</gene>
<dbReference type="GO" id="GO:0016787">
    <property type="term" value="F:hydrolase activity"/>
    <property type="evidence" value="ECO:0007669"/>
    <property type="project" value="UniProtKB-KW"/>
</dbReference>
<evidence type="ECO:0000256" key="3">
    <source>
        <dbReference type="RuleBase" id="RU003476"/>
    </source>
</evidence>
<comment type="similarity">
    <text evidence="3">Belongs to the Nudix hydrolase family.</text>
</comment>
<dbReference type="STRING" id="1048340.SAMN05444487_104154"/>
<dbReference type="RefSeq" id="WP_091737511.1">
    <property type="nucleotide sequence ID" value="NZ_FNNQ01000004.1"/>
</dbReference>
<dbReference type="SUPFAM" id="SSF55811">
    <property type="entry name" value="Nudix"/>
    <property type="match status" value="1"/>
</dbReference>
<dbReference type="Proteomes" id="UP000198534">
    <property type="component" value="Unassembled WGS sequence"/>
</dbReference>
<dbReference type="Pfam" id="PF00293">
    <property type="entry name" value="NUDIX"/>
    <property type="match status" value="1"/>
</dbReference>
<dbReference type="Gene3D" id="3.90.79.10">
    <property type="entry name" value="Nucleoside Triphosphate Pyrophosphohydrolase"/>
    <property type="match status" value="1"/>
</dbReference>
<feature type="domain" description="Nudix hydrolase" evidence="4">
    <location>
        <begin position="15"/>
        <end position="148"/>
    </location>
</feature>
<dbReference type="AlphaFoldDB" id="A0A1H2UMJ9"/>
<keyword evidence="2 3" id="KW-0378">Hydrolase</keyword>
<keyword evidence="6" id="KW-1185">Reference proteome</keyword>
<accession>A0A1H2UMJ9</accession>
<dbReference type="PROSITE" id="PS51462">
    <property type="entry name" value="NUDIX"/>
    <property type="match status" value="1"/>
</dbReference>
<comment type="cofactor">
    <cofactor evidence="1">
        <name>Mg(2+)</name>
        <dbReference type="ChEBI" id="CHEBI:18420"/>
    </cofactor>
</comment>
<sequence>MGYVSELRKMIGHRPVILVGSVVILMDKEKGILLQQRKEPKGLWGLPGGLMELGESAENTATRELYEETGLLVDNLTLVGVFSGEEYFVKLQNGDEFYAVTIVYTSQDFEGELLVSDKESLDLRFFQLDTIPENMMGSSKKILNNVMKNGKLMRR</sequence>
<organism evidence="5 6">
    <name type="scientific">Marininema mesophilum</name>
    <dbReference type="NCBI Taxonomy" id="1048340"/>
    <lineage>
        <taxon>Bacteria</taxon>
        <taxon>Bacillati</taxon>
        <taxon>Bacillota</taxon>
        <taxon>Bacilli</taxon>
        <taxon>Bacillales</taxon>
        <taxon>Thermoactinomycetaceae</taxon>
        <taxon>Marininema</taxon>
    </lineage>
</organism>
<protein>
    <submittedName>
        <fullName evidence="5">ADP-ribose pyrophosphatase YjhB, NUDIX family</fullName>
    </submittedName>
</protein>
<evidence type="ECO:0000313" key="5">
    <source>
        <dbReference type="EMBL" id="SDW57341.1"/>
    </source>
</evidence>
<dbReference type="PANTHER" id="PTHR43046">
    <property type="entry name" value="GDP-MANNOSE MANNOSYL HYDROLASE"/>
    <property type="match status" value="1"/>
</dbReference>